<sequence>MSIIKEFREFAMRGNVVDLAVGVIIGAGIREDCLFTGCRYHHASSGLINWRDRF</sequence>
<dbReference type="PROSITE" id="PS01327">
    <property type="entry name" value="MSCL"/>
    <property type="match status" value="1"/>
</dbReference>
<evidence type="ECO:0000313" key="1">
    <source>
        <dbReference type="EMBL" id="STM17846.1"/>
    </source>
</evidence>
<dbReference type="SUPFAM" id="SSF81330">
    <property type="entry name" value="Gated mechanosensitive channel"/>
    <property type="match status" value="1"/>
</dbReference>
<dbReference type="InterPro" id="IPR019823">
    <property type="entry name" value="Mechanosensitive_channel_CS"/>
</dbReference>
<gene>
    <name evidence="1" type="primary">mscL_2</name>
    <name evidence="1" type="ORF">NCTC9962_06811</name>
</gene>
<proteinExistence type="predicted"/>
<accession>A0A377DA02</accession>
<organism evidence="1 2">
    <name type="scientific">Escherichia coli</name>
    <dbReference type="NCBI Taxonomy" id="562"/>
    <lineage>
        <taxon>Bacteria</taxon>
        <taxon>Pseudomonadati</taxon>
        <taxon>Pseudomonadota</taxon>
        <taxon>Gammaproteobacteria</taxon>
        <taxon>Enterobacterales</taxon>
        <taxon>Enterobacteriaceae</taxon>
        <taxon>Escherichia</taxon>
    </lineage>
</organism>
<dbReference type="InterPro" id="IPR037673">
    <property type="entry name" value="MSC/AndL"/>
</dbReference>
<reference evidence="1 2" key="1">
    <citation type="submission" date="2018-06" db="EMBL/GenBank/DDBJ databases">
        <authorList>
            <consortium name="Pathogen Informatics"/>
            <person name="Doyle S."/>
        </authorList>
    </citation>
    <scope>NUCLEOTIDE SEQUENCE [LARGE SCALE GENOMIC DNA]</scope>
    <source>
        <strain evidence="1 2">NCTC9962</strain>
    </source>
</reference>
<dbReference type="InterPro" id="IPR036019">
    <property type="entry name" value="MscL_channel"/>
</dbReference>
<dbReference type="AlphaFoldDB" id="A0A377DA02"/>
<dbReference type="Pfam" id="PF01741">
    <property type="entry name" value="MscL"/>
    <property type="match status" value="1"/>
</dbReference>
<dbReference type="Proteomes" id="UP000254052">
    <property type="component" value="Unassembled WGS sequence"/>
</dbReference>
<dbReference type="Gene3D" id="1.10.1200.120">
    <property type="entry name" value="Large-conductance mechanosensitive channel, MscL, domain 1"/>
    <property type="match status" value="1"/>
</dbReference>
<dbReference type="EMBL" id="UGED01000019">
    <property type="protein sequence ID" value="STM17846.1"/>
    <property type="molecule type" value="Genomic_DNA"/>
</dbReference>
<name>A0A377DA02_ECOLX</name>
<protein>
    <submittedName>
        <fullName evidence="1">Large-conductance mechanosensitive channel</fullName>
    </submittedName>
</protein>
<evidence type="ECO:0000313" key="2">
    <source>
        <dbReference type="Proteomes" id="UP000254052"/>
    </source>
</evidence>